<dbReference type="PROSITE" id="PS51186">
    <property type="entry name" value="GNAT"/>
    <property type="match status" value="1"/>
</dbReference>
<gene>
    <name evidence="2" type="ORF">KDH_75130</name>
</gene>
<proteinExistence type="predicted"/>
<comment type="caution">
    <text evidence="2">The sequence shown here is derived from an EMBL/GenBank/DDBJ whole genome shotgun (WGS) entry which is preliminary data.</text>
</comment>
<organism evidence="2 3">
    <name type="scientific">Dictyobacter halimunensis</name>
    <dbReference type="NCBI Taxonomy" id="3026934"/>
    <lineage>
        <taxon>Bacteria</taxon>
        <taxon>Bacillati</taxon>
        <taxon>Chloroflexota</taxon>
        <taxon>Ktedonobacteria</taxon>
        <taxon>Ktedonobacterales</taxon>
        <taxon>Dictyobacteraceae</taxon>
        <taxon>Dictyobacter</taxon>
    </lineage>
</organism>
<reference evidence="2 3" key="1">
    <citation type="submission" date="2023-02" db="EMBL/GenBank/DDBJ databases">
        <title>Dictyobacter halimunensis sp. nov., a new member of the class Ktedonobacteria from forest soil in a geothermal area.</title>
        <authorList>
            <person name="Rachmania M.K."/>
            <person name="Ningsih F."/>
            <person name="Sakai Y."/>
            <person name="Yabe S."/>
            <person name="Yokota A."/>
            <person name="Sjamsuridzal W."/>
        </authorList>
    </citation>
    <scope>NUCLEOTIDE SEQUENCE [LARGE SCALE GENOMIC DNA]</scope>
    <source>
        <strain evidence="2 3">S3.2.2.5</strain>
    </source>
</reference>
<sequence>MHEIPDIVPLRKEDAEVAGEILEQAFAADPLNVYTVPDPGRRQEVFRWLFTQLVRGGDAVYVTSGPPRGVAVWIAPQTSGDAVESESDREQMEHVFGPDAYRRFVCAFEYFESNHRRLMRGSHWYLQLLGVEPRWQGQGIGGALIAPVLQEADHQGLPCYLETFVAGNVLFYQRHGFQVVDASREPVSQVPCWSMRREPR</sequence>
<evidence type="ECO:0000259" key="1">
    <source>
        <dbReference type="PROSITE" id="PS51186"/>
    </source>
</evidence>
<dbReference type="InterPro" id="IPR052523">
    <property type="entry name" value="Trichothecene_AcTrans"/>
</dbReference>
<dbReference type="PANTHER" id="PTHR42791:SF1">
    <property type="entry name" value="N-ACETYLTRANSFERASE DOMAIN-CONTAINING PROTEIN"/>
    <property type="match status" value="1"/>
</dbReference>
<evidence type="ECO:0000313" key="2">
    <source>
        <dbReference type="EMBL" id="GLV60694.1"/>
    </source>
</evidence>
<dbReference type="Pfam" id="PF13508">
    <property type="entry name" value="Acetyltransf_7"/>
    <property type="match status" value="1"/>
</dbReference>
<dbReference type="InterPro" id="IPR000182">
    <property type="entry name" value="GNAT_dom"/>
</dbReference>
<dbReference type="PANTHER" id="PTHR42791">
    <property type="entry name" value="GNAT FAMILY ACETYLTRANSFERASE"/>
    <property type="match status" value="1"/>
</dbReference>
<keyword evidence="3" id="KW-1185">Reference proteome</keyword>
<dbReference type="InterPro" id="IPR016181">
    <property type="entry name" value="Acyl_CoA_acyltransferase"/>
</dbReference>
<name>A0ABQ6G2E3_9CHLR</name>
<accession>A0ABQ6G2E3</accession>
<evidence type="ECO:0000313" key="3">
    <source>
        <dbReference type="Proteomes" id="UP001344906"/>
    </source>
</evidence>
<protein>
    <recommendedName>
        <fullName evidence="1">N-acetyltransferase domain-containing protein</fullName>
    </recommendedName>
</protein>
<dbReference type="SUPFAM" id="SSF55729">
    <property type="entry name" value="Acyl-CoA N-acyltransferases (Nat)"/>
    <property type="match status" value="1"/>
</dbReference>
<dbReference type="RefSeq" id="WP_338257832.1">
    <property type="nucleotide sequence ID" value="NZ_BSRI01000002.1"/>
</dbReference>
<dbReference type="CDD" id="cd04301">
    <property type="entry name" value="NAT_SF"/>
    <property type="match status" value="1"/>
</dbReference>
<dbReference type="Gene3D" id="3.40.630.30">
    <property type="match status" value="1"/>
</dbReference>
<feature type="domain" description="N-acetyltransferase" evidence="1">
    <location>
        <begin position="5"/>
        <end position="200"/>
    </location>
</feature>
<dbReference type="EMBL" id="BSRI01000002">
    <property type="protein sequence ID" value="GLV60694.1"/>
    <property type="molecule type" value="Genomic_DNA"/>
</dbReference>
<dbReference type="Proteomes" id="UP001344906">
    <property type="component" value="Unassembled WGS sequence"/>
</dbReference>